<organism evidence="7 8">
    <name type="scientific">Subtercola vilae</name>
    <dbReference type="NCBI Taxonomy" id="2056433"/>
    <lineage>
        <taxon>Bacteria</taxon>
        <taxon>Bacillati</taxon>
        <taxon>Actinomycetota</taxon>
        <taxon>Actinomycetes</taxon>
        <taxon>Micrococcales</taxon>
        <taxon>Microbacteriaceae</taxon>
        <taxon>Subtercola</taxon>
    </lineage>
</organism>
<dbReference type="Proteomes" id="UP000306192">
    <property type="component" value="Unassembled WGS sequence"/>
</dbReference>
<dbReference type="PANTHER" id="PTHR43320:SF2">
    <property type="entry name" value="2-DEHYDRO-3-DEOXYGLUCONOKINASE_2-DEHYDRO-3-DEOXYGALACTONOKINASE"/>
    <property type="match status" value="1"/>
</dbReference>
<evidence type="ECO:0000256" key="2">
    <source>
        <dbReference type="ARBA" id="ARBA00022679"/>
    </source>
</evidence>
<comment type="caution">
    <text evidence="7">The sequence shown here is derived from an EMBL/GenBank/DDBJ whole genome shotgun (WGS) entry which is preliminary data.</text>
</comment>
<keyword evidence="8" id="KW-1185">Reference proteome</keyword>
<name>A0A4T2BYE1_9MICO</name>
<feature type="region of interest" description="Disordered" evidence="5">
    <location>
        <begin position="290"/>
        <end position="312"/>
    </location>
</feature>
<proteinExistence type="inferred from homology"/>
<dbReference type="Pfam" id="PF00294">
    <property type="entry name" value="PfkB"/>
    <property type="match status" value="1"/>
</dbReference>
<evidence type="ECO:0000259" key="6">
    <source>
        <dbReference type="Pfam" id="PF00294"/>
    </source>
</evidence>
<reference evidence="7 8" key="1">
    <citation type="journal article" date="2019" name="Microorganisms">
        <title>Systematic Affiliation and Genome Analysis of Subtercola vilae DB165(T) with Particular Emphasis on Cold Adaptation of an Isolate from a High-Altitude Cold Volcano Lake.</title>
        <authorList>
            <person name="Villalobos A.S."/>
            <person name="Wiese J."/>
            <person name="Imhoff J.F."/>
            <person name="Dorador C."/>
            <person name="Keller A."/>
            <person name="Hentschel U."/>
        </authorList>
    </citation>
    <scope>NUCLEOTIDE SEQUENCE [LARGE SCALE GENOMIC DNA]</scope>
    <source>
        <strain evidence="7 8">DB165</strain>
    </source>
</reference>
<dbReference type="InterPro" id="IPR029056">
    <property type="entry name" value="Ribokinase-like"/>
</dbReference>
<evidence type="ECO:0000256" key="1">
    <source>
        <dbReference type="ARBA" id="ARBA00010688"/>
    </source>
</evidence>
<dbReference type="InterPro" id="IPR011611">
    <property type="entry name" value="PfkB_dom"/>
</dbReference>
<evidence type="ECO:0000256" key="5">
    <source>
        <dbReference type="SAM" id="MobiDB-lite"/>
    </source>
</evidence>
<feature type="domain" description="Carbohydrate kinase PfkB" evidence="6">
    <location>
        <begin position="3"/>
        <end position="296"/>
    </location>
</feature>
<dbReference type="CDD" id="cd01166">
    <property type="entry name" value="KdgK"/>
    <property type="match status" value="1"/>
</dbReference>
<evidence type="ECO:0000256" key="3">
    <source>
        <dbReference type="ARBA" id="ARBA00022777"/>
    </source>
</evidence>
<evidence type="ECO:0000313" key="7">
    <source>
        <dbReference type="EMBL" id="TIH36657.1"/>
    </source>
</evidence>
<accession>A0A4T2BYE1</accession>
<dbReference type="Gene3D" id="3.40.1190.20">
    <property type="match status" value="1"/>
</dbReference>
<dbReference type="InterPro" id="IPR052700">
    <property type="entry name" value="Carb_kinase_PfkB-like"/>
</dbReference>
<gene>
    <name evidence="7" type="ORF">D4765_09740</name>
</gene>
<dbReference type="SUPFAM" id="SSF53613">
    <property type="entry name" value="Ribokinase-like"/>
    <property type="match status" value="1"/>
</dbReference>
<dbReference type="InterPro" id="IPR002139">
    <property type="entry name" value="Ribo/fructo_kinase"/>
</dbReference>
<keyword evidence="3 4" id="KW-0418">Kinase</keyword>
<dbReference type="GO" id="GO:0016301">
    <property type="term" value="F:kinase activity"/>
    <property type="evidence" value="ECO:0007669"/>
    <property type="project" value="UniProtKB-KW"/>
</dbReference>
<dbReference type="AlphaFoldDB" id="A0A4T2BYE1"/>
<protein>
    <submittedName>
        <fullName evidence="7">Sugar kinase</fullName>
    </submittedName>
</protein>
<evidence type="ECO:0000313" key="8">
    <source>
        <dbReference type="Proteomes" id="UP000306192"/>
    </source>
</evidence>
<dbReference type="PROSITE" id="PS00584">
    <property type="entry name" value="PFKB_KINASES_2"/>
    <property type="match status" value="1"/>
</dbReference>
<sequence>MRVVTMGETMGSFSSERAHPLMRGQSLSLSHAGSESNVAVALSRLGVTTRWVGCVGDDAVGRMIVRELRAEGVDVQAHVIAGAATATMVKERLSPEHWSVGYNRSSSAGSRLSPAHTADALTPQTELLHVTGITLALGGGPRRAVLAAISRARAANVLVSLDVNHRLALWSAESAGAVLRKVLPFVDIVFASAHEAQMLCEGSSPSELAEQLGQSGVPEVVLTMGAAGSVAYTPASGLVECPARPATVVDPVGAGDAFVAGYLAARLEGEPLTERLALGTALGHAAVSTAGDWEGSPSRAQLAATMGDDVSR</sequence>
<dbReference type="PANTHER" id="PTHR43320">
    <property type="entry name" value="SUGAR KINASE"/>
    <property type="match status" value="1"/>
</dbReference>
<comment type="similarity">
    <text evidence="1 4">Belongs to the carbohydrate kinase PfkB family.</text>
</comment>
<dbReference type="EMBL" id="QYRT01000015">
    <property type="protein sequence ID" value="TIH36657.1"/>
    <property type="molecule type" value="Genomic_DNA"/>
</dbReference>
<dbReference type="PRINTS" id="PR00990">
    <property type="entry name" value="RIBOKINASE"/>
</dbReference>
<keyword evidence="2 4" id="KW-0808">Transferase</keyword>
<evidence type="ECO:0000256" key="4">
    <source>
        <dbReference type="RuleBase" id="RU003704"/>
    </source>
</evidence>
<dbReference type="OrthoDB" id="9808601at2"/>
<dbReference type="InterPro" id="IPR002173">
    <property type="entry name" value="Carboh/pur_kinase_PfkB_CS"/>
</dbReference>